<dbReference type="Gene3D" id="3.40.50.300">
    <property type="entry name" value="P-loop containing nucleotide triphosphate hydrolases"/>
    <property type="match status" value="1"/>
</dbReference>
<organism evidence="1">
    <name type="scientific">bioreactor metagenome</name>
    <dbReference type="NCBI Taxonomy" id="1076179"/>
    <lineage>
        <taxon>unclassified sequences</taxon>
        <taxon>metagenomes</taxon>
        <taxon>ecological metagenomes</taxon>
    </lineage>
</organism>
<evidence type="ECO:0000313" key="1">
    <source>
        <dbReference type="EMBL" id="MPN26833.1"/>
    </source>
</evidence>
<comment type="caution">
    <text evidence="1">The sequence shown here is derived from an EMBL/GenBank/DDBJ whole genome shotgun (WGS) entry which is preliminary data.</text>
</comment>
<protein>
    <recommendedName>
        <fullName evidence="2">IstB-like ATP-binding protein domain-containing protein</fullName>
    </recommendedName>
</protein>
<accession>A0A645GT78</accession>
<proteinExistence type="predicted"/>
<name>A0A645GT78_9ZZZZ</name>
<dbReference type="InterPro" id="IPR027417">
    <property type="entry name" value="P-loop_NTPase"/>
</dbReference>
<reference evidence="1" key="1">
    <citation type="submission" date="2019-08" db="EMBL/GenBank/DDBJ databases">
        <authorList>
            <person name="Kucharzyk K."/>
            <person name="Murdoch R.W."/>
            <person name="Higgins S."/>
            <person name="Loffler F."/>
        </authorList>
    </citation>
    <scope>NUCLEOTIDE SEQUENCE</scope>
</reference>
<dbReference type="EMBL" id="VSSQ01076501">
    <property type="protein sequence ID" value="MPN26833.1"/>
    <property type="molecule type" value="Genomic_DNA"/>
</dbReference>
<dbReference type="AlphaFoldDB" id="A0A645GT78"/>
<gene>
    <name evidence="1" type="ORF">SDC9_174259</name>
</gene>
<sequence length="92" mass="10522">MSSRQPLPDFTLPDLLVLDDLGAEPMLNNITREQLSNLLDARQRKGLATAFSSNFTREQIIEEYGERFAFRLLSPRSTLTLELLGDNLRTRL</sequence>
<evidence type="ECO:0008006" key="2">
    <source>
        <dbReference type="Google" id="ProtNLM"/>
    </source>
</evidence>